<dbReference type="Proteomes" id="UP000182882">
    <property type="component" value="Unassembled WGS sequence"/>
</dbReference>
<dbReference type="EMBL" id="FNLN01000034">
    <property type="protein sequence ID" value="SDU20851.1"/>
    <property type="molecule type" value="Genomic_DNA"/>
</dbReference>
<accession>A0A1H2GN05</accession>
<dbReference type="RefSeq" id="WP_062558894.1">
    <property type="nucleotide sequence ID" value="NZ_CP013341.1"/>
</dbReference>
<proteinExistence type="predicted"/>
<keyword evidence="1" id="KW-0472">Membrane</keyword>
<sequence>MEFHQVNAKQGLQWILSGFYLFRKAPLAWVFVCFSLMLIAITMSLVPLLGKFIFTLISPVFLAGIMLGCKDMEQGRPLDISHLFMAFKTNPVPLITIGGIYLIGQILIIGLVIMIGGSQMTDMLLYGKRVDESELMGVMSNLLTASLITLALSIPLMMASWFSPLLVIFHNIPPIVAMQKSFFACLRNFIPFQLYGITLILLTILSIMPYGVGLVILIPTIFTSIYVSYKDIFLNEPLRFKNNESGHNYQQANWVADNTAGSKRIETETKQQSHESESKAVDSNSGELVQCAHCNLFVPQSEAIKDKEQFFCSEEHHKLYQPKNKSPS</sequence>
<gene>
    <name evidence="2" type="ORF">SAMN05216406_13419</name>
</gene>
<feature type="transmembrane region" description="Helical" evidence="1">
    <location>
        <begin position="90"/>
        <end position="115"/>
    </location>
</feature>
<dbReference type="KEGG" id="nur:ATY38_08310"/>
<evidence type="ECO:0000256" key="1">
    <source>
        <dbReference type="SAM" id="Phobius"/>
    </source>
</evidence>
<dbReference type="NCBIfam" id="NF041043">
    <property type="entry name" value="BPSS1780_fam"/>
    <property type="match status" value="1"/>
</dbReference>
<feature type="transmembrane region" description="Helical" evidence="1">
    <location>
        <begin position="27"/>
        <end position="46"/>
    </location>
</feature>
<keyword evidence="3" id="KW-1185">Reference proteome</keyword>
<dbReference type="AlphaFoldDB" id="A0A1H2GN05"/>
<protein>
    <submittedName>
        <fullName evidence="2">Uncharacterized membrane protein</fullName>
    </submittedName>
</protein>
<dbReference type="NCBIfam" id="NF041023">
    <property type="entry name" value="PP0621_fam"/>
    <property type="match status" value="1"/>
</dbReference>
<dbReference type="InterPro" id="IPR047798">
    <property type="entry name" value="BPSS1780-like"/>
</dbReference>
<feature type="transmembrane region" description="Helical" evidence="1">
    <location>
        <begin position="210"/>
        <end position="229"/>
    </location>
</feature>
<feature type="transmembrane region" description="Helical" evidence="1">
    <location>
        <begin position="52"/>
        <end position="69"/>
    </location>
</feature>
<organism evidence="2 3">
    <name type="scientific">Nitrosomonas ureae</name>
    <dbReference type="NCBI Taxonomy" id="44577"/>
    <lineage>
        <taxon>Bacteria</taxon>
        <taxon>Pseudomonadati</taxon>
        <taxon>Pseudomonadota</taxon>
        <taxon>Betaproteobacteria</taxon>
        <taxon>Nitrosomonadales</taxon>
        <taxon>Nitrosomonadaceae</taxon>
        <taxon>Nitrosomonas</taxon>
    </lineage>
</organism>
<reference evidence="3" key="1">
    <citation type="submission" date="2016-10" db="EMBL/GenBank/DDBJ databases">
        <authorList>
            <person name="Varghese N."/>
            <person name="Submissions S."/>
        </authorList>
    </citation>
    <scope>NUCLEOTIDE SEQUENCE [LARGE SCALE GENOMIC DNA]</scope>
    <source>
        <strain evidence="3">Nm10</strain>
    </source>
</reference>
<dbReference type="InterPro" id="IPR049708">
    <property type="entry name" value="PP0621-like"/>
</dbReference>
<feature type="transmembrane region" description="Helical" evidence="1">
    <location>
        <begin position="181"/>
        <end position="204"/>
    </location>
</feature>
<keyword evidence="1" id="KW-0812">Transmembrane</keyword>
<keyword evidence="1" id="KW-1133">Transmembrane helix</keyword>
<name>A0A1H2GN05_9PROT</name>
<feature type="transmembrane region" description="Helical" evidence="1">
    <location>
        <begin position="142"/>
        <end position="169"/>
    </location>
</feature>
<evidence type="ECO:0000313" key="2">
    <source>
        <dbReference type="EMBL" id="SDU20851.1"/>
    </source>
</evidence>
<evidence type="ECO:0000313" key="3">
    <source>
        <dbReference type="Proteomes" id="UP000182882"/>
    </source>
</evidence>